<dbReference type="SUPFAM" id="SSF46689">
    <property type="entry name" value="Homeodomain-like"/>
    <property type="match status" value="1"/>
</dbReference>
<dbReference type="InterPro" id="IPR018060">
    <property type="entry name" value="HTH_AraC"/>
</dbReference>
<keyword evidence="1" id="KW-0805">Transcription regulation</keyword>
<comment type="caution">
    <text evidence="5">The sequence shown here is derived from an EMBL/GenBank/DDBJ whole genome shotgun (WGS) entry which is preliminary data.</text>
</comment>
<keyword evidence="6" id="KW-1185">Reference proteome</keyword>
<gene>
    <name evidence="5" type="ORF">DF182_29865</name>
</gene>
<dbReference type="PANTHER" id="PTHR43280:SF32">
    <property type="entry name" value="TRANSCRIPTIONAL REGULATORY PROTEIN"/>
    <property type="match status" value="1"/>
</dbReference>
<organism evidence="5 6">
    <name type="scientific">Chitinophaga flava</name>
    <dbReference type="NCBI Taxonomy" id="2259036"/>
    <lineage>
        <taxon>Bacteria</taxon>
        <taxon>Pseudomonadati</taxon>
        <taxon>Bacteroidota</taxon>
        <taxon>Chitinophagia</taxon>
        <taxon>Chitinophagales</taxon>
        <taxon>Chitinophagaceae</taxon>
        <taxon>Chitinophaga</taxon>
    </lineage>
</organism>
<name>A0A365XWB2_9BACT</name>
<dbReference type="Proteomes" id="UP000253410">
    <property type="component" value="Unassembled WGS sequence"/>
</dbReference>
<dbReference type="PANTHER" id="PTHR43280">
    <property type="entry name" value="ARAC-FAMILY TRANSCRIPTIONAL REGULATOR"/>
    <property type="match status" value="1"/>
</dbReference>
<reference evidence="5 6" key="1">
    <citation type="submission" date="2018-05" db="EMBL/GenBank/DDBJ databases">
        <title>Chitinophaga sp. K3CV102501T nov., isolated from isolated from a monsoon evergreen broad-leaved forest soil.</title>
        <authorList>
            <person name="Lv Y."/>
        </authorList>
    </citation>
    <scope>NUCLEOTIDE SEQUENCE [LARGE SCALE GENOMIC DNA]</scope>
    <source>
        <strain evidence="5 6">GDMCC 1.1325</strain>
    </source>
</reference>
<dbReference type="EMBL" id="QFFJ01000002">
    <property type="protein sequence ID" value="RBL90659.1"/>
    <property type="molecule type" value="Genomic_DNA"/>
</dbReference>
<sequence>MKAVHADTGEYLFGLKPAMASSLARPSQFSEYTVIFIPSGSGTYQADFSTFSFNGPVLLFATPFQALRLQADKDMEVLLLQFHGDFYCIEQHHSEVACNGLLFNNIYLWPYISLSAAQAADFTQLLTQLGNELHQEPPSGIVLKAYLQLLLAKSSTIRLQTQTARPDEQPQDKQMEAFRQLLDQHYRSLHKPADYASMLAISPNHLSKRCKGYFGKSPSQLIQDRLVLEAKKQLHLTRKSIKEIAYELQFEDEFYFSRFFKKMTKVSPRTFRRRTGISVVADLSM</sequence>
<dbReference type="RefSeq" id="WP_113619416.1">
    <property type="nucleotide sequence ID" value="NZ_QFFJ01000002.1"/>
</dbReference>
<dbReference type="InterPro" id="IPR009057">
    <property type="entry name" value="Homeodomain-like_sf"/>
</dbReference>
<dbReference type="OrthoDB" id="2585681at2"/>
<dbReference type="PROSITE" id="PS01124">
    <property type="entry name" value="HTH_ARAC_FAMILY_2"/>
    <property type="match status" value="1"/>
</dbReference>
<evidence type="ECO:0000256" key="1">
    <source>
        <dbReference type="ARBA" id="ARBA00023015"/>
    </source>
</evidence>
<accession>A0A365XWB2</accession>
<dbReference type="GO" id="GO:0003700">
    <property type="term" value="F:DNA-binding transcription factor activity"/>
    <property type="evidence" value="ECO:0007669"/>
    <property type="project" value="InterPro"/>
</dbReference>
<dbReference type="GO" id="GO:0043565">
    <property type="term" value="F:sequence-specific DNA binding"/>
    <property type="evidence" value="ECO:0007669"/>
    <property type="project" value="InterPro"/>
</dbReference>
<keyword evidence="2" id="KW-0238">DNA-binding</keyword>
<protein>
    <submittedName>
        <fullName evidence="5">AraC family transcriptional regulator</fullName>
    </submittedName>
</protein>
<evidence type="ECO:0000256" key="2">
    <source>
        <dbReference type="ARBA" id="ARBA00023125"/>
    </source>
</evidence>
<feature type="domain" description="HTH araC/xylS-type" evidence="4">
    <location>
        <begin position="176"/>
        <end position="274"/>
    </location>
</feature>
<proteinExistence type="predicted"/>
<keyword evidence="3" id="KW-0804">Transcription</keyword>
<evidence type="ECO:0000256" key="3">
    <source>
        <dbReference type="ARBA" id="ARBA00023163"/>
    </source>
</evidence>
<evidence type="ECO:0000313" key="6">
    <source>
        <dbReference type="Proteomes" id="UP000253410"/>
    </source>
</evidence>
<dbReference type="Gene3D" id="1.10.10.60">
    <property type="entry name" value="Homeodomain-like"/>
    <property type="match status" value="1"/>
</dbReference>
<evidence type="ECO:0000313" key="5">
    <source>
        <dbReference type="EMBL" id="RBL90659.1"/>
    </source>
</evidence>
<evidence type="ECO:0000259" key="4">
    <source>
        <dbReference type="PROSITE" id="PS01124"/>
    </source>
</evidence>
<dbReference type="AlphaFoldDB" id="A0A365XWB2"/>
<dbReference type="Pfam" id="PF12833">
    <property type="entry name" value="HTH_18"/>
    <property type="match status" value="1"/>
</dbReference>
<dbReference type="SMART" id="SM00342">
    <property type="entry name" value="HTH_ARAC"/>
    <property type="match status" value="1"/>
</dbReference>